<evidence type="ECO:0000256" key="2">
    <source>
        <dbReference type="ARBA" id="ARBA00023033"/>
    </source>
</evidence>
<dbReference type="GO" id="GO:0004497">
    <property type="term" value="F:monooxygenase activity"/>
    <property type="evidence" value="ECO:0007669"/>
    <property type="project" value="UniProtKB-KW"/>
</dbReference>
<dbReference type="RefSeq" id="WP_163953377.1">
    <property type="nucleotide sequence ID" value="NZ_JAAFZH010000012.1"/>
</dbReference>
<name>A0A6L9LAY6_9BACT</name>
<evidence type="ECO:0000313" key="5">
    <source>
        <dbReference type="Proteomes" id="UP000474175"/>
    </source>
</evidence>
<gene>
    <name evidence="4" type="ORF">GK108_22570</name>
</gene>
<keyword evidence="5" id="KW-1185">Reference proteome</keyword>
<dbReference type="SUPFAM" id="SSF51905">
    <property type="entry name" value="FAD/NAD(P)-binding domain"/>
    <property type="match status" value="1"/>
</dbReference>
<dbReference type="Pfam" id="PF01494">
    <property type="entry name" value="FAD_binding_3"/>
    <property type="match status" value="1"/>
</dbReference>
<dbReference type="InterPro" id="IPR036188">
    <property type="entry name" value="FAD/NAD-bd_sf"/>
</dbReference>
<comment type="caution">
    <text evidence="4">The sequence shown here is derived from an EMBL/GenBank/DDBJ whole genome shotgun (WGS) entry which is preliminary data.</text>
</comment>
<dbReference type="InterPro" id="IPR050493">
    <property type="entry name" value="FAD-dep_Monooxygenase_BioMet"/>
</dbReference>
<keyword evidence="1" id="KW-0560">Oxidoreductase</keyword>
<proteinExistence type="predicted"/>
<dbReference type="PANTHER" id="PTHR13789:SF309">
    <property type="entry name" value="PUTATIVE (AFU_ORTHOLOGUE AFUA_6G14510)-RELATED"/>
    <property type="match status" value="1"/>
</dbReference>
<accession>A0A6L9LAY6</accession>
<evidence type="ECO:0000256" key="1">
    <source>
        <dbReference type="ARBA" id="ARBA00023002"/>
    </source>
</evidence>
<protein>
    <submittedName>
        <fullName evidence="4">NAD(P)-binding protein</fullName>
    </submittedName>
</protein>
<dbReference type="AlphaFoldDB" id="A0A6L9LAY6"/>
<dbReference type="EMBL" id="JAAFZH010000012">
    <property type="protein sequence ID" value="NDU97686.1"/>
    <property type="molecule type" value="Genomic_DNA"/>
</dbReference>
<dbReference type="PRINTS" id="PR00420">
    <property type="entry name" value="RNGMNOXGNASE"/>
</dbReference>
<organism evidence="4 5">
    <name type="scientific">Spirosoma terrae</name>
    <dbReference type="NCBI Taxonomy" id="1968276"/>
    <lineage>
        <taxon>Bacteria</taxon>
        <taxon>Pseudomonadati</taxon>
        <taxon>Bacteroidota</taxon>
        <taxon>Cytophagia</taxon>
        <taxon>Cytophagales</taxon>
        <taxon>Cytophagaceae</taxon>
        <taxon>Spirosoma</taxon>
    </lineage>
</organism>
<reference evidence="4 5" key="1">
    <citation type="submission" date="2020-02" db="EMBL/GenBank/DDBJ databases">
        <title>Draft genome sequence of two Spirosoma agri KCTC 52727 and Spirosoma terrae KCTC 52035.</title>
        <authorList>
            <person name="Rojas J."/>
            <person name="Ambika Manirajan B."/>
            <person name="Suarez C."/>
            <person name="Ratering S."/>
            <person name="Schnell S."/>
        </authorList>
    </citation>
    <scope>NUCLEOTIDE SEQUENCE [LARGE SCALE GENOMIC DNA]</scope>
    <source>
        <strain evidence="4 5">KCTC 52035</strain>
    </source>
</reference>
<dbReference type="GO" id="GO:0071949">
    <property type="term" value="F:FAD binding"/>
    <property type="evidence" value="ECO:0007669"/>
    <property type="project" value="InterPro"/>
</dbReference>
<dbReference type="InterPro" id="IPR002938">
    <property type="entry name" value="FAD-bd"/>
</dbReference>
<evidence type="ECO:0000313" key="4">
    <source>
        <dbReference type="EMBL" id="NDU97686.1"/>
    </source>
</evidence>
<sequence length="403" mass="43740">MKQSGIIIGGGIGGLLTAIALNQRGIQSTVFERAAVLQEVGAGLVLSPNALFVLDQLGLLQALEPISWPLSGGIMAEANGRVFQKVDTLNTHAMVRKYGYGVVVVNRGKLQKLLLDNLQPGQLKTGKQLANVTHDGQQVRADFLDGTSVDGSFLIGADGLRSTVRQQLIGDQTLRYSGQTCWRTIVNYVLPASDQTTAVEYWGSDPGMRIGVVPCGLDQLYLYITVAASANERDTPDQTMAALLRIGEHFSPLARDIIQATDKSRLHRADLYDLPTLHTWTRGRSTLLGDAAHATTPNIGQGACQAIEDAWVVANCLANERSVEEAFKQYESIRKAKADRVVKLSRQIGQAVNLPGWLKPLAFAAMRAMPPAAAAWQFDGIYSMDYVRKRFPSVSQSLPTPAE</sequence>
<dbReference type="Proteomes" id="UP000474175">
    <property type="component" value="Unassembled WGS sequence"/>
</dbReference>
<keyword evidence="2" id="KW-0503">Monooxygenase</keyword>
<dbReference type="PANTHER" id="PTHR13789">
    <property type="entry name" value="MONOOXYGENASE"/>
    <property type="match status" value="1"/>
</dbReference>
<feature type="domain" description="FAD-binding" evidence="3">
    <location>
        <begin position="6"/>
        <end position="344"/>
    </location>
</feature>
<evidence type="ECO:0000259" key="3">
    <source>
        <dbReference type="Pfam" id="PF01494"/>
    </source>
</evidence>
<dbReference type="Gene3D" id="3.50.50.60">
    <property type="entry name" value="FAD/NAD(P)-binding domain"/>
    <property type="match status" value="1"/>
</dbReference>